<dbReference type="AlphaFoldDB" id="A0A4Q5J0A7"/>
<keyword evidence="6 9" id="KW-1133">Transmembrane helix</keyword>
<dbReference type="InterPro" id="IPR007348">
    <property type="entry name" value="CopC_dom"/>
</dbReference>
<evidence type="ECO:0000256" key="7">
    <source>
        <dbReference type="ARBA" id="ARBA00023008"/>
    </source>
</evidence>
<comment type="subcellular location">
    <subcellularLocation>
        <location evidence="1">Cell membrane</location>
        <topology evidence="1">Multi-pass membrane protein</topology>
    </subcellularLocation>
</comment>
<feature type="transmembrane region" description="Helical" evidence="9">
    <location>
        <begin position="233"/>
        <end position="255"/>
    </location>
</feature>
<evidence type="ECO:0000313" key="14">
    <source>
        <dbReference type="Proteomes" id="UP000291189"/>
    </source>
</evidence>
<evidence type="ECO:0000256" key="8">
    <source>
        <dbReference type="ARBA" id="ARBA00023136"/>
    </source>
</evidence>
<feature type="transmembrane region" description="Helical" evidence="9">
    <location>
        <begin position="333"/>
        <end position="357"/>
    </location>
</feature>
<feature type="transmembrane region" description="Helical" evidence="9">
    <location>
        <begin position="363"/>
        <end position="388"/>
    </location>
</feature>
<feature type="transmembrane region" description="Helical" evidence="9">
    <location>
        <begin position="193"/>
        <end position="213"/>
    </location>
</feature>
<keyword evidence="5 10" id="KW-0732">Signal</keyword>
<feature type="transmembrane region" description="Helical" evidence="9">
    <location>
        <begin position="161"/>
        <end position="181"/>
    </location>
</feature>
<keyword evidence="14" id="KW-1185">Reference proteome</keyword>
<dbReference type="GO" id="GO:0006825">
    <property type="term" value="P:copper ion transport"/>
    <property type="evidence" value="ECO:0007669"/>
    <property type="project" value="InterPro"/>
</dbReference>
<organism evidence="13 14">
    <name type="scientific">Nocardioides iriomotensis</name>
    <dbReference type="NCBI Taxonomy" id="715784"/>
    <lineage>
        <taxon>Bacteria</taxon>
        <taxon>Bacillati</taxon>
        <taxon>Actinomycetota</taxon>
        <taxon>Actinomycetes</taxon>
        <taxon>Propionibacteriales</taxon>
        <taxon>Nocardioidaceae</taxon>
        <taxon>Nocardioides</taxon>
    </lineage>
</organism>
<dbReference type="Gene3D" id="2.60.40.1220">
    <property type="match status" value="1"/>
</dbReference>
<evidence type="ECO:0000256" key="9">
    <source>
        <dbReference type="SAM" id="Phobius"/>
    </source>
</evidence>
<keyword evidence="4" id="KW-0479">Metal-binding</keyword>
<dbReference type="GO" id="GO:0005886">
    <property type="term" value="C:plasma membrane"/>
    <property type="evidence" value="ECO:0007669"/>
    <property type="project" value="UniProtKB-SubCell"/>
</dbReference>
<keyword evidence="8 9" id="KW-0472">Membrane</keyword>
<feature type="domain" description="Copper resistance protein D" evidence="12">
    <location>
        <begin position="329"/>
        <end position="434"/>
    </location>
</feature>
<comment type="caution">
    <text evidence="13">The sequence shown here is derived from an EMBL/GenBank/DDBJ whole genome shotgun (WGS) entry which is preliminary data.</text>
</comment>
<evidence type="ECO:0000256" key="6">
    <source>
        <dbReference type="ARBA" id="ARBA00022989"/>
    </source>
</evidence>
<feature type="chain" id="PRO_5020482310" evidence="10">
    <location>
        <begin position="40"/>
        <end position="556"/>
    </location>
</feature>
<evidence type="ECO:0000256" key="1">
    <source>
        <dbReference type="ARBA" id="ARBA00004651"/>
    </source>
</evidence>
<dbReference type="RefSeq" id="WP_129988286.1">
    <property type="nucleotide sequence ID" value="NZ_SDPU01000028.1"/>
</dbReference>
<name>A0A4Q5J0A7_9ACTN</name>
<evidence type="ECO:0000256" key="3">
    <source>
        <dbReference type="ARBA" id="ARBA00022692"/>
    </source>
</evidence>
<protein>
    <submittedName>
        <fullName evidence="13">Copper resistance protein CopC</fullName>
    </submittedName>
</protein>
<evidence type="ECO:0000256" key="5">
    <source>
        <dbReference type="ARBA" id="ARBA00022729"/>
    </source>
</evidence>
<dbReference type="InterPro" id="IPR014756">
    <property type="entry name" value="Ig_E-set"/>
</dbReference>
<dbReference type="InterPro" id="IPR014755">
    <property type="entry name" value="Cu-Rt/internalin_Ig-like"/>
</dbReference>
<feature type="signal peptide" evidence="10">
    <location>
        <begin position="1"/>
        <end position="39"/>
    </location>
</feature>
<dbReference type="Proteomes" id="UP000291189">
    <property type="component" value="Unassembled WGS sequence"/>
</dbReference>
<dbReference type="InterPro" id="IPR032694">
    <property type="entry name" value="CopC/D"/>
</dbReference>
<evidence type="ECO:0000256" key="10">
    <source>
        <dbReference type="SAM" id="SignalP"/>
    </source>
</evidence>
<evidence type="ECO:0000256" key="2">
    <source>
        <dbReference type="ARBA" id="ARBA00022475"/>
    </source>
</evidence>
<sequence length="556" mass="56607">MTRSTRPSRGRLATARVVLAGVLALVAVVLAAVPASAHASLVSTDPAEGAVLPKAPERITLTFDEPVSLSATGARLFDAAGDEVEIEAASRDRVVTAAIGADLADGTYVLSYRVVSADSHPIAGSLSFSVGAPSETVVPPSAGTAPGDVAVRAVLGAVQGVGYAALLLAAGLLVFLAWLLPTGPGQEVARARSLRVALVACTVAVVALIARVPLSVLYQQGLGLSGLDSALPWTSWVSGDGLMALLAAAGLGAAVLGTTRRLRYVAAAGSAVAVGGLAVVGHTRSYGPVLLVVPADVAHVAAAAVWLGGLVGLAISLPTLAKRDRVAAETIGRFSLLAGGLLAVVAAAGLVLGWRIIGSWSGLVGTAYGLVLLFKTGIVGVVALVAAWNRWVLVPRVVEASGYGPRLEAARMLRGAVRTEAGLLVVVLLLTGFLVNLVPRPAPSLAAAERTTVTAVADDVKVVAHVGPGRVGRNTVHVQVQDLAGEPVEPYATPTVALERDDVDLGTRPLRNVDSGTYVSEVVVPQPGTWEVRVSVRTSEFDNPVLTLDLDVEPGG</sequence>
<dbReference type="GO" id="GO:0005507">
    <property type="term" value="F:copper ion binding"/>
    <property type="evidence" value="ECO:0007669"/>
    <property type="project" value="InterPro"/>
</dbReference>
<keyword evidence="3 9" id="KW-0812">Transmembrane</keyword>
<dbReference type="OrthoDB" id="5242236at2"/>
<keyword evidence="7" id="KW-0186">Copper</keyword>
<proteinExistence type="predicted"/>
<feature type="transmembrane region" description="Helical" evidence="9">
    <location>
        <begin position="421"/>
        <end position="438"/>
    </location>
</feature>
<dbReference type="GO" id="GO:0046688">
    <property type="term" value="P:response to copper ion"/>
    <property type="evidence" value="ECO:0007669"/>
    <property type="project" value="InterPro"/>
</dbReference>
<dbReference type="EMBL" id="SDPU01000028">
    <property type="protein sequence ID" value="RYU10695.1"/>
    <property type="molecule type" value="Genomic_DNA"/>
</dbReference>
<evidence type="ECO:0000259" key="12">
    <source>
        <dbReference type="Pfam" id="PF05425"/>
    </source>
</evidence>
<dbReference type="InterPro" id="IPR008457">
    <property type="entry name" value="Cu-R_CopD_dom"/>
</dbReference>
<dbReference type="GO" id="GO:0042597">
    <property type="term" value="C:periplasmic space"/>
    <property type="evidence" value="ECO:0007669"/>
    <property type="project" value="InterPro"/>
</dbReference>
<dbReference type="SUPFAM" id="SSF81296">
    <property type="entry name" value="E set domains"/>
    <property type="match status" value="1"/>
</dbReference>
<dbReference type="Pfam" id="PF05425">
    <property type="entry name" value="CopD"/>
    <property type="match status" value="1"/>
</dbReference>
<keyword evidence="2" id="KW-1003">Cell membrane</keyword>
<gene>
    <name evidence="13" type="ORF">ETU37_15660</name>
</gene>
<feature type="transmembrane region" description="Helical" evidence="9">
    <location>
        <begin position="300"/>
        <end position="321"/>
    </location>
</feature>
<evidence type="ECO:0000256" key="4">
    <source>
        <dbReference type="ARBA" id="ARBA00022723"/>
    </source>
</evidence>
<feature type="domain" description="CopC" evidence="11">
    <location>
        <begin position="38"/>
        <end position="130"/>
    </location>
</feature>
<evidence type="ECO:0000313" key="13">
    <source>
        <dbReference type="EMBL" id="RYU10695.1"/>
    </source>
</evidence>
<dbReference type="PANTHER" id="PTHR34820">
    <property type="entry name" value="INNER MEMBRANE PROTEIN YEBZ"/>
    <property type="match status" value="1"/>
</dbReference>
<reference evidence="13 14" key="1">
    <citation type="submission" date="2019-01" db="EMBL/GenBank/DDBJ databases">
        <title>Nocardioides guangzhouensis sp. nov., an actinobacterium isolated from soil.</title>
        <authorList>
            <person name="Fu Y."/>
            <person name="Cai Y."/>
            <person name="Lin Z."/>
            <person name="Chen P."/>
        </authorList>
    </citation>
    <scope>NUCLEOTIDE SEQUENCE [LARGE SCALE GENOMIC DNA]</scope>
    <source>
        <strain evidence="13 14">NBRC 105384</strain>
    </source>
</reference>
<feature type="transmembrane region" description="Helical" evidence="9">
    <location>
        <begin position="262"/>
        <end position="280"/>
    </location>
</feature>
<dbReference type="Pfam" id="PF04234">
    <property type="entry name" value="CopC"/>
    <property type="match status" value="1"/>
</dbReference>
<accession>A0A4Q5J0A7</accession>
<dbReference type="PANTHER" id="PTHR34820:SF4">
    <property type="entry name" value="INNER MEMBRANE PROTEIN YEBZ"/>
    <property type="match status" value="1"/>
</dbReference>
<evidence type="ECO:0000259" key="11">
    <source>
        <dbReference type="Pfam" id="PF04234"/>
    </source>
</evidence>